<organism evidence="15 16">
    <name type="scientific">Bremia lactucae</name>
    <name type="common">Lettuce downy mildew</name>
    <dbReference type="NCBI Taxonomy" id="4779"/>
    <lineage>
        <taxon>Eukaryota</taxon>
        <taxon>Sar</taxon>
        <taxon>Stramenopiles</taxon>
        <taxon>Oomycota</taxon>
        <taxon>Peronosporomycetes</taxon>
        <taxon>Peronosporales</taxon>
        <taxon>Peronosporaceae</taxon>
        <taxon>Bremia</taxon>
    </lineage>
</organism>
<dbReference type="EMBL" id="SHOA02000012">
    <property type="protein sequence ID" value="TDH72347.1"/>
    <property type="molecule type" value="Genomic_DNA"/>
</dbReference>
<evidence type="ECO:0000256" key="5">
    <source>
        <dbReference type="ARBA" id="ARBA00022553"/>
    </source>
</evidence>
<evidence type="ECO:0000256" key="7">
    <source>
        <dbReference type="ARBA" id="ARBA00022801"/>
    </source>
</evidence>
<comment type="subunit">
    <text evidence="3">Homotetramer.</text>
</comment>
<evidence type="ECO:0000313" key="15">
    <source>
        <dbReference type="EMBL" id="TDH72347.1"/>
    </source>
</evidence>
<dbReference type="RefSeq" id="XP_067821846.1">
    <property type="nucleotide sequence ID" value="XM_067962520.1"/>
</dbReference>
<evidence type="ECO:0000256" key="2">
    <source>
        <dbReference type="ARBA" id="ARBA00004514"/>
    </source>
</evidence>
<reference evidence="15 16" key="1">
    <citation type="journal article" date="2021" name="Genome Biol.">
        <title>AFLAP: assembly-free linkage analysis pipeline using k-mers from genome sequencing data.</title>
        <authorList>
            <person name="Fletcher K."/>
            <person name="Zhang L."/>
            <person name="Gil J."/>
            <person name="Han R."/>
            <person name="Cavanaugh K."/>
            <person name="Michelmore R."/>
        </authorList>
    </citation>
    <scope>NUCLEOTIDE SEQUENCE [LARGE SCALE GENOMIC DNA]</scope>
    <source>
        <strain evidence="15 16">SF5</strain>
    </source>
</reference>
<sequence length="520" mass="58352">MLLPCGFNSCSAHQSDGFTLTIAYIVKPDIFDDKLWKHPLIVNLMELLKDTKPEPATAESASTEALTVGSASTSGRPLFDEMYDDWSSFDAAIARATAAYHPIRKRSSLTFEVYNRTVSKGKHDRKNIAEFLSKTFKCTHGIKFRSRGNGKRLRHRLRDIGCPFHVYASAVEYGPNTYRVRVRTHEKHNHPIGPDSMKMMSGALHESDYELAPQGGSNDSTSERKLTGSTTASTHIQHTETVVSPENAADVAQTAYERQIKEQLEEADAHVCAQVRTQTEAQTQANDQSQTYQYTNSQEFLKLEGMQAMIDAQRTLRTQQNILHVQPQPPPVDATHILNTSSHDSELLEEEIDSTISDDIFESSSASQTATTDVKVAINSNVQALSCNGFDAPGKFEATMTFESLRKRIANFADERDWNQFHTPRNLLLALNGEVGELCEIFQWKGEVKNTADWTAREKEHLGEEISDVLIYLVRLADKCDVNLPAALNDKIAKNARKYPADMVRGSSKKYNEYKRLRTV</sequence>
<protein>
    <recommendedName>
        <fullName evidence="12">dCTP pyrophosphatase 1</fullName>
        <ecNumber evidence="11">3.6.1.12</ecNumber>
    </recommendedName>
    <alternativeName>
        <fullName evidence="13">Deoxycytidine-triphosphatase 1</fullName>
    </alternativeName>
</protein>
<evidence type="ECO:0000256" key="1">
    <source>
        <dbReference type="ARBA" id="ARBA00001946"/>
    </source>
</evidence>
<comment type="function">
    <text evidence="10">Hydrolyzes deoxynucleoside triphosphates (dNTPs) to the corresponding nucleoside monophosphates. Has a strong preference for dCTP and its analogs including 5-iodo-dCTP and 5-methyl-dCTP for which it may even have a higher efficiency. May protect DNA or RNA against the incorporation of these genotoxic nucleotide analogs through their catabolism.</text>
</comment>
<evidence type="ECO:0000256" key="11">
    <source>
        <dbReference type="ARBA" id="ARBA00066457"/>
    </source>
</evidence>
<keyword evidence="16" id="KW-1185">Reference proteome</keyword>
<keyword evidence="6" id="KW-0479">Metal-binding</keyword>
<gene>
    <name evidence="15" type="ORF">CCR75_004434</name>
</gene>
<dbReference type="OrthoDB" id="411123at2759"/>
<dbReference type="InterPro" id="IPR025984">
    <property type="entry name" value="DCTPP"/>
</dbReference>
<dbReference type="AlphaFoldDB" id="A0A976IIC0"/>
<dbReference type="PANTHER" id="PTHR46523:SF1">
    <property type="entry name" value="DCTP PYROPHOSPHATASE 1"/>
    <property type="match status" value="1"/>
</dbReference>
<keyword evidence="4" id="KW-0963">Cytoplasm</keyword>
<name>A0A976IIC0_BRELC</name>
<feature type="region of interest" description="Disordered" evidence="14">
    <location>
        <begin position="209"/>
        <end position="236"/>
    </location>
</feature>
<dbReference type="GO" id="GO:0047840">
    <property type="term" value="F:dCTP diphosphatase activity"/>
    <property type="evidence" value="ECO:0007669"/>
    <property type="project" value="UniProtKB-EC"/>
</dbReference>
<evidence type="ECO:0000256" key="4">
    <source>
        <dbReference type="ARBA" id="ARBA00022490"/>
    </source>
</evidence>
<dbReference type="GO" id="GO:0005829">
    <property type="term" value="C:cytosol"/>
    <property type="evidence" value="ECO:0007669"/>
    <property type="project" value="UniProtKB-SubCell"/>
</dbReference>
<dbReference type="Pfam" id="PF12643">
    <property type="entry name" value="MazG-like"/>
    <property type="match status" value="1"/>
</dbReference>
<evidence type="ECO:0000256" key="12">
    <source>
        <dbReference type="ARBA" id="ARBA00070266"/>
    </source>
</evidence>
<evidence type="ECO:0000256" key="6">
    <source>
        <dbReference type="ARBA" id="ARBA00022723"/>
    </source>
</evidence>
<evidence type="ECO:0000256" key="13">
    <source>
        <dbReference type="ARBA" id="ARBA00076045"/>
    </source>
</evidence>
<dbReference type="KEGG" id="blac:94348191"/>
<evidence type="ECO:0000256" key="8">
    <source>
        <dbReference type="ARBA" id="ARBA00022842"/>
    </source>
</evidence>
<accession>A0A976IIC0</accession>
<evidence type="ECO:0000256" key="3">
    <source>
        <dbReference type="ARBA" id="ARBA00011881"/>
    </source>
</evidence>
<dbReference type="GO" id="GO:0006253">
    <property type="term" value="P:dCTP catabolic process"/>
    <property type="evidence" value="ECO:0007669"/>
    <property type="project" value="TreeGrafter"/>
</dbReference>
<comment type="cofactor">
    <cofactor evidence="1">
        <name>Mg(2+)</name>
        <dbReference type="ChEBI" id="CHEBI:18420"/>
    </cofactor>
</comment>
<comment type="catalytic activity">
    <reaction evidence="9">
        <text>dCTP + H2O = dCMP + diphosphate + H(+)</text>
        <dbReference type="Rhea" id="RHEA:22636"/>
        <dbReference type="ChEBI" id="CHEBI:15377"/>
        <dbReference type="ChEBI" id="CHEBI:15378"/>
        <dbReference type="ChEBI" id="CHEBI:33019"/>
        <dbReference type="ChEBI" id="CHEBI:57566"/>
        <dbReference type="ChEBI" id="CHEBI:61481"/>
        <dbReference type="EC" id="3.6.1.12"/>
    </reaction>
</comment>
<dbReference type="GO" id="GO:0042262">
    <property type="term" value="P:DNA protection"/>
    <property type="evidence" value="ECO:0007669"/>
    <property type="project" value="TreeGrafter"/>
</dbReference>
<evidence type="ECO:0000256" key="10">
    <source>
        <dbReference type="ARBA" id="ARBA00058235"/>
    </source>
</evidence>
<dbReference type="InterPro" id="IPR052555">
    <property type="entry name" value="dCTP_Pyrophosphatase"/>
</dbReference>
<dbReference type="GO" id="GO:0042802">
    <property type="term" value="F:identical protein binding"/>
    <property type="evidence" value="ECO:0007669"/>
    <property type="project" value="UniProtKB-ARBA"/>
</dbReference>
<feature type="compositionally biased region" description="Polar residues" evidence="14">
    <location>
        <begin position="227"/>
        <end position="236"/>
    </location>
</feature>
<proteinExistence type="predicted"/>
<keyword evidence="5" id="KW-0597">Phosphoprotein</keyword>
<dbReference type="Proteomes" id="UP000294530">
    <property type="component" value="Unassembled WGS sequence"/>
</dbReference>
<dbReference type="SUPFAM" id="SSF101386">
    <property type="entry name" value="all-alpha NTP pyrophosphatases"/>
    <property type="match status" value="1"/>
</dbReference>
<dbReference type="PANTHER" id="PTHR46523">
    <property type="entry name" value="DCTP PYROPHOSPHATASE 1"/>
    <property type="match status" value="1"/>
</dbReference>
<keyword evidence="8" id="KW-0460">Magnesium</keyword>
<dbReference type="GO" id="GO:0046872">
    <property type="term" value="F:metal ion binding"/>
    <property type="evidence" value="ECO:0007669"/>
    <property type="project" value="UniProtKB-KW"/>
</dbReference>
<keyword evidence="7" id="KW-0378">Hydrolase</keyword>
<comment type="subcellular location">
    <subcellularLocation>
        <location evidence="2">Cytoplasm</location>
        <location evidence="2">Cytosol</location>
    </subcellularLocation>
</comment>
<dbReference type="FunFam" id="1.10.287.1080:FF:000004">
    <property type="entry name" value="dCTP pyrophosphatase 1"/>
    <property type="match status" value="1"/>
</dbReference>
<dbReference type="GeneID" id="94348191"/>
<evidence type="ECO:0000256" key="14">
    <source>
        <dbReference type="SAM" id="MobiDB-lite"/>
    </source>
</evidence>
<comment type="caution">
    <text evidence="15">The sequence shown here is derived from an EMBL/GenBank/DDBJ whole genome shotgun (WGS) entry which is preliminary data.</text>
</comment>
<dbReference type="EC" id="3.6.1.12" evidence="11"/>
<dbReference type="Gene3D" id="1.10.287.1080">
    <property type="entry name" value="MazG-like"/>
    <property type="match status" value="1"/>
</dbReference>
<evidence type="ECO:0000256" key="9">
    <source>
        <dbReference type="ARBA" id="ARBA00050236"/>
    </source>
</evidence>
<evidence type="ECO:0000313" key="16">
    <source>
        <dbReference type="Proteomes" id="UP000294530"/>
    </source>
</evidence>
<dbReference type="CDD" id="cd11537">
    <property type="entry name" value="NTP-PPase_RS21-C6_like"/>
    <property type="match status" value="1"/>
</dbReference>